<dbReference type="EMBL" id="CP036280">
    <property type="protein sequence ID" value="QDU72214.1"/>
    <property type="molecule type" value="Genomic_DNA"/>
</dbReference>
<accession>A0A518BZ28</accession>
<dbReference type="RefSeq" id="WP_145446385.1">
    <property type="nucleotide sequence ID" value="NZ_CP036280.1"/>
</dbReference>
<dbReference type="InterPro" id="IPR005288">
    <property type="entry name" value="NadB"/>
</dbReference>
<evidence type="ECO:0000313" key="2">
    <source>
        <dbReference type="Proteomes" id="UP000320386"/>
    </source>
</evidence>
<dbReference type="Gene3D" id="3.40.50.720">
    <property type="entry name" value="NAD(P)-binding Rossmann-like Domain"/>
    <property type="match status" value="1"/>
</dbReference>
<dbReference type="PANTHER" id="PTHR42716">
    <property type="entry name" value="L-ASPARTATE OXIDASE"/>
    <property type="match status" value="1"/>
</dbReference>
<dbReference type="InterPro" id="IPR036188">
    <property type="entry name" value="FAD/NAD-bd_sf"/>
</dbReference>
<dbReference type="Proteomes" id="UP000320386">
    <property type="component" value="Chromosome"/>
</dbReference>
<name>A0A518BZ28_9BACT</name>
<dbReference type="KEGG" id="mcad:Pan265_20780"/>
<dbReference type="GO" id="GO:0009435">
    <property type="term" value="P:NAD+ biosynthetic process"/>
    <property type="evidence" value="ECO:0007669"/>
    <property type="project" value="InterPro"/>
</dbReference>
<dbReference type="Pfam" id="PF12831">
    <property type="entry name" value="FAD_oxidored"/>
    <property type="match status" value="1"/>
</dbReference>
<dbReference type="SUPFAM" id="SSF51905">
    <property type="entry name" value="FAD/NAD(P)-binding domain"/>
    <property type="match status" value="1"/>
</dbReference>
<reference evidence="1 2" key="1">
    <citation type="submission" date="2019-02" db="EMBL/GenBank/DDBJ databases">
        <title>Deep-cultivation of Planctomycetes and their phenomic and genomic characterization uncovers novel biology.</title>
        <authorList>
            <person name="Wiegand S."/>
            <person name="Jogler M."/>
            <person name="Boedeker C."/>
            <person name="Pinto D."/>
            <person name="Vollmers J."/>
            <person name="Rivas-Marin E."/>
            <person name="Kohn T."/>
            <person name="Peeters S.H."/>
            <person name="Heuer A."/>
            <person name="Rast P."/>
            <person name="Oberbeckmann S."/>
            <person name="Bunk B."/>
            <person name="Jeske O."/>
            <person name="Meyerdierks A."/>
            <person name="Storesund J.E."/>
            <person name="Kallscheuer N."/>
            <person name="Luecker S."/>
            <person name="Lage O.M."/>
            <person name="Pohl T."/>
            <person name="Merkel B.J."/>
            <person name="Hornburger P."/>
            <person name="Mueller R.-W."/>
            <person name="Bruemmer F."/>
            <person name="Labrenz M."/>
            <person name="Spormann A.M."/>
            <person name="Op den Camp H."/>
            <person name="Overmann J."/>
            <person name="Amann R."/>
            <person name="Jetten M.S.M."/>
            <person name="Mascher T."/>
            <person name="Medema M.H."/>
            <person name="Devos D.P."/>
            <person name="Kaster A.-K."/>
            <person name="Ovreas L."/>
            <person name="Rohde M."/>
            <person name="Galperin M.Y."/>
            <person name="Jogler C."/>
        </authorList>
    </citation>
    <scope>NUCLEOTIDE SEQUENCE [LARGE SCALE GENOMIC DNA]</scope>
    <source>
        <strain evidence="1 2">Pan265</strain>
    </source>
</reference>
<gene>
    <name evidence="1" type="ORF">Pan265_20780</name>
</gene>
<dbReference type="AlphaFoldDB" id="A0A518BZ28"/>
<dbReference type="OrthoDB" id="615715at2"/>
<sequence length="551" mass="61807">MREEACDILVVGGGLGGCAAALAACEAGHSVIMTEPTIWVGGQLTAQAVPPDEHPWIESQGCTGRYRTLRESIRSLYRRHYPLNVDALADPELNPGSGFVSRLCCEPRAAVTGLRGMLMPYESSGRLRIWRNTFPRAVDVEGDVVRSVTVYRRLIDSEVTVSAKFVLDASELGDLLPLANVEHVTGCEAQRDTGEMHAKERPEPENEQAITWVVALGWDRNPEAVHTIDKPEHYEAWRAFRPEVDPPWPGPLLSWREPLGDRPAESRVSYLRPEHRGRRQSGGIPYFDYRKVIDATRWRHPEHLDDVTLVNWVMNDYIGGSITDVPTEKRRERLNEAKELTRCLVYWLQTEAEDFSTGKQGLPRLYPRPDIMGSEDGLALAVYIRESRRIRALQTITEGDVAVMQRCGENPGWGDPGSEHVERARPLPVHDSVGVGAYRIDLHISTGGDHCLDLAAYPFQIPLGALIPVRLRNLLPACKNIGTTHITNGAFRLHPVEWNIGESAGILASFCIERETEPHRVHGHRGLMSDFQKRLADEHVQLEWHGRVHAI</sequence>
<dbReference type="PANTHER" id="PTHR42716:SF1">
    <property type="entry name" value="SLL0471 PROTEIN"/>
    <property type="match status" value="1"/>
</dbReference>
<proteinExistence type="predicted"/>
<keyword evidence="2" id="KW-1185">Reference proteome</keyword>
<dbReference type="GO" id="GO:0008734">
    <property type="term" value="F:L-aspartate oxidase activity"/>
    <property type="evidence" value="ECO:0007669"/>
    <property type="project" value="InterPro"/>
</dbReference>
<organism evidence="1 2">
    <name type="scientific">Mucisphaera calidilacus</name>
    <dbReference type="NCBI Taxonomy" id="2527982"/>
    <lineage>
        <taxon>Bacteria</taxon>
        <taxon>Pseudomonadati</taxon>
        <taxon>Planctomycetota</taxon>
        <taxon>Phycisphaerae</taxon>
        <taxon>Phycisphaerales</taxon>
        <taxon>Phycisphaeraceae</taxon>
        <taxon>Mucisphaera</taxon>
    </lineage>
</organism>
<protein>
    <submittedName>
        <fullName evidence="1">FAD dependent oxidoreductase</fullName>
    </submittedName>
</protein>
<evidence type="ECO:0000313" key="1">
    <source>
        <dbReference type="EMBL" id="QDU72214.1"/>
    </source>
</evidence>
<dbReference type="PROSITE" id="PS51257">
    <property type="entry name" value="PROKAR_LIPOPROTEIN"/>
    <property type="match status" value="1"/>
</dbReference>